<dbReference type="EMBL" id="CAXLJM020000164">
    <property type="protein sequence ID" value="CAL8147395.1"/>
    <property type="molecule type" value="Genomic_DNA"/>
</dbReference>
<feature type="compositionally biased region" description="Polar residues" evidence="5">
    <location>
        <begin position="106"/>
        <end position="116"/>
    </location>
</feature>
<evidence type="ECO:0000256" key="5">
    <source>
        <dbReference type="SAM" id="MobiDB-lite"/>
    </source>
</evidence>
<evidence type="ECO:0000256" key="3">
    <source>
        <dbReference type="ARBA" id="ARBA00022833"/>
    </source>
</evidence>
<feature type="domain" description="SP-RING-type" evidence="6">
    <location>
        <begin position="290"/>
        <end position="388"/>
    </location>
</feature>
<gene>
    <name evidence="7" type="ORF">ODALV1_LOCUS31131</name>
</gene>
<feature type="region of interest" description="Disordered" evidence="5">
    <location>
        <begin position="85"/>
        <end position="130"/>
    </location>
</feature>
<dbReference type="Pfam" id="PF02891">
    <property type="entry name" value="zf-MIZ"/>
    <property type="match status" value="1"/>
</dbReference>
<evidence type="ECO:0000313" key="7">
    <source>
        <dbReference type="EMBL" id="CAL8147395.1"/>
    </source>
</evidence>
<accession>A0ABP1S9H3</accession>
<dbReference type="PANTHER" id="PTHR10782">
    <property type="entry name" value="ZINC FINGER MIZ DOMAIN-CONTAINING PROTEIN"/>
    <property type="match status" value="1"/>
</dbReference>
<dbReference type="Gene3D" id="3.30.40.10">
    <property type="entry name" value="Zinc/RING finger domain, C3HC4 (zinc finger)"/>
    <property type="match status" value="1"/>
</dbReference>
<dbReference type="Proteomes" id="UP001642540">
    <property type="component" value="Unassembled WGS sequence"/>
</dbReference>
<dbReference type="InterPro" id="IPR004181">
    <property type="entry name" value="Znf_MIZ"/>
</dbReference>
<proteinExistence type="predicted"/>
<keyword evidence="1" id="KW-0479">Metal-binding</keyword>
<name>A0ABP1S9H3_9HEXA</name>
<dbReference type="PROSITE" id="PS51044">
    <property type="entry name" value="ZF_SP_RING"/>
    <property type="match status" value="1"/>
</dbReference>
<evidence type="ECO:0000259" key="6">
    <source>
        <dbReference type="PROSITE" id="PS51044"/>
    </source>
</evidence>
<protein>
    <recommendedName>
        <fullName evidence="6">SP-RING-type domain-containing protein</fullName>
    </recommendedName>
</protein>
<dbReference type="InterPro" id="IPR013083">
    <property type="entry name" value="Znf_RING/FYVE/PHD"/>
</dbReference>
<keyword evidence="3" id="KW-0862">Zinc</keyword>
<dbReference type="PANTHER" id="PTHR10782:SF94">
    <property type="entry name" value="SUPPRESSOR OF VARIEGATION 2-10, ISOFORM I"/>
    <property type="match status" value="1"/>
</dbReference>
<evidence type="ECO:0000256" key="1">
    <source>
        <dbReference type="ARBA" id="ARBA00022723"/>
    </source>
</evidence>
<keyword evidence="2 4" id="KW-0863">Zinc-finger</keyword>
<comment type="caution">
    <text evidence="7">The sequence shown here is derived from an EMBL/GenBank/DDBJ whole genome shotgun (WGS) entry which is preliminary data.</text>
</comment>
<evidence type="ECO:0000313" key="8">
    <source>
        <dbReference type="Proteomes" id="UP001642540"/>
    </source>
</evidence>
<evidence type="ECO:0000256" key="4">
    <source>
        <dbReference type="PROSITE-ProRule" id="PRU00452"/>
    </source>
</evidence>
<organism evidence="7 8">
    <name type="scientific">Orchesella dallaii</name>
    <dbReference type="NCBI Taxonomy" id="48710"/>
    <lineage>
        <taxon>Eukaryota</taxon>
        <taxon>Metazoa</taxon>
        <taxon>Ecdysozoa</taxon>
        <taxon>Arthropoda</taxon>
        <taxon>Hexapoda</taxon>
        <taxon>Collembola</taxon>
        <taxon>Entomobryomorpha</taxon>
        <taxon>Entomobryoidea</taxon>
        <taxon>Orchesellidae</taxon>
        <taxon>Orchesellinae</taxon>
        <taxon>Orchesella</taxon>
    </lineage>
</organism>
<reference evidence="7 8" key="1">
    <citation type="submission" date="2024-08" db="EMBL/GenBank/DDBJ databases">
        <authorList>
            <person name="Cucini C."/>
            <person name="Frati F."/>
        </authorList>
    </citation>
    <scope>NUCLEOTIDE SEQUENCE [LARGE SCALE GENOMIC DNA]</scope>
</reference>
<evidence type="ECO:0000256" key="2">
    <source>
        <dbReference type="ARBA" id="ARBA00022771"/>
    </source>
</evidence>
<sequence>MDMDMDMEEAELRIDAAVLRLKGMIKEFSNHELRGLLNSAGVRSIGLPKRVMRARCWKFIQTGVIPAEKIFSMCKNLSRSDLSIERPTVEQPLPNDSAAASSSLSRESQVGSQVTPFDTDPSTSSSKDDDVFPCSIIIPADGPTQDSVFGSLFYQPLGAIMEPTLLRPFTNMRFKLTPEQAMQVQEYCPGVEVWMRYGSSYDVFAPLDKSNMFPPMLTLKMNGYKVRQPTEMTSLTRVAFNCISPFCWNVLELSWLTSSDDNWAMLMYLVKKVTTEELLERLRRKGVRLEEETIKMVQDKLLRDEPNGSSEEGYDVSLLDPIGKGRIVLPCRPTTCCHVQCFDARTFFKRQEMSPFSALLCPVCDKRFEFDDLRIDEYFKYVVDELLPTEESTIRICHNGMWYPVTTSVTALVQVKDEDVDAD</sequence>
<keyword evidence="8" id="KW-1185">Reference proteome</keyword>